<dbReference type="Proteomes" id="UP000044841">
    <property type="component" value="Unassembled WGS sequence"/>
</dbReference>
<feature type="domain" description="Reverse transcriptase" evidence="1">
    <location>
        <begin position="172"/>
        <end position="483"/>
    </location>
</feature>
<evidence type="ECO:0000313" key="2">
    <source>
        <dbReference type="EMBL" id="CUA77651.1"/>
    </source>
</evidence>
<dbReference type="SUPFAM" id="SSF56672">
    <property type="entry name" value="DNA/RNA polymerases"/>
    <property type="match status" value="1"/>
</dbReference>
<protein>
    <submittedName>
        <fullName evidence="2">RNA-directed DNA polymerase from mobile element jockey</fullName>
    </submittedName>
</protein>
<keyword evidence="2" id="KW-0695">RNA-directed DNA polymerase</keyword>
<evidence type="ECO:0000259" key="1">
    <source>
        <dbReference type="PROSITE" id="PS50878"/>
    </source>
</evidence>
<dbReference type="PANTHER" id="PTHR33481">
    <property type="entry name" value="REVERSE TRANSCRIPTASE"/>
    <property type="match status" value="1"/>
</dbReference>
<proteinExistence type="predicted"/>
<keyword evidence="2" id="KW-0548">Nucleotidyltransferase</keyword>
<dbReference type="AlphaFoldDB" id="A0A0K6GGR3"/>
<dbReference type="PROSITE" id="PS50878">
    <property type="entry name" value="RT_POL"/>
    <property type="match status" value="1"/>
</dbReference>
<dbReference type="PANTHER" id="PTHR33481:SF1">
    <property type="entry name" value="ENDONUCLEASE_EXONUCLEASE_PHOSPHATASE DOMAIN-CONTAINING PROTEIN-RELATED"/>
    <property type="match status" value="1"/>
</dbReference>
<dbReference type="GO" id="GO:0003964">
    <property type="term" value="F:RNA-directed DNA polymerase activity"/>
    <property type="evidence" value="ECO:0007669"/>
    <property type="project" value="UniProtKB-KW"/>
</dbReference>
<name>A0A0K6GGR3_9AGAM</name>
<sequence>MMYNSSAAATRTTLVGFHTTTVPASNKSPELESITQPPPLVLALTRLLRNRADLTDLESEMLDRPYAKLAREAERVKAISSVNAEVNAGVGGMLNDESRILQGGNTHVPLVQTVAKNAVGSAKLANNVDADEACVLSTAFYGASLSRQFRAEPVQGSGYRCSHNLPGLYWREQVRGREPSQDPSPYQVRNRDRKDLDSEAPATFRCRHWIQGCDFPMLQYTIMGVKAAYHNLPERGAIDAAVKFTLLYSEKKVITKRLIHEAGSHNIIPHAQFGGRDITSCTDAGLCMIHDIKAQHLRKKAVTLLTLDVSGYFNNVDHSHLIYTMKRLGYTSQICNWLKSYLSHRTAQFCIDGTLCPHIQLPPVGIPQGSPLSPILSSLYSIPLLVTSADPQAHSFAYIDNFTILTYSKTHQENITILQDVTKRINEVAKCLGLEFEIPKSELIHFIRPRDSNVSNPSLTLSESGTDTVIKPQDCIWWLGFWLDRKLSFKEHIWNMANKAKAAISGLRMLANTQKGLTTRHARILFKAAIIPILTYGVPLWFHGHRQKSKLEPLRKVQNDGIQWLLGAFQTTPVPVMEHLASIPPFHITCHKLIDNIGAKLQSIPHLSELAKRLPAAWDSSDPTLPRSKDSPIAHIASTSHPDIKFVIPHLVHPSSTATPYPDNFTVKAIQKKDIAIEEHNEFSRAERSRAQPTLIGYSDRHVSVLNGCPKIGYGYTLHDHGLPSSTQKCSDLPNV</sequence>
<reference evidence="2 3" key="1">
    <citation type="submission" date="2015-07" db="EMBL/GenBank/DDBJ databases">
        <authorList>
            <person name="Noorani M."/>
        </authorList>
    </citation>
    <scope>NUCLEOTIDE SEQUENCE [LARGE SCALE GENOMIC DNA]</scope>
    <source>
        <strain evidence="2">BBA 69670</strain>
    </source>
</reference>
<keyword evidence="3" id="KW-1185">Reference proteome</keyword>
<gene>
    <name evidence="2" type="ORF">RSOLAG22IIIB_06704</name>
</gene>
<dbReference type="EMBL" id="CYGV01001845">
    <property type="protein sequence ID" value="CUA77651.1"/>
    <property type="molecule type" value="Genomic_DNA"/>
</dbReference>
<dbReference type="InterPro" id="IPR043502">
    <property type="entry name" value="DNA/RNA_pol_sf"/>
</dbReference>
<keyword evidence="2" id="KW-0808">Transferase</keyword>
<accession>A0A0K6GGR3</accession>
<evidence type="ECO:0000313" key="3">
    <source>
        <dbReference type="Proteomes" id="UP000044841"/>
    </source>
</evidence>
<organism evidence="2 3">
    <name type="scientific">Rhizoctonia solani</name>
    <dbReference type="NCBI Taxonomy" id="456999"/>
    <lineage>
        <taxon>Eukaryota</taxon>
        <taxon>Fungi</taxon>
        <taxon>Dikarya</taxon>
        <taxon>Basidiomycota</taxon>
        <taxon>Agaricomycotina</taxon>
        <taxon>Agaricomycetes</taxon>
        <taxon>Cantharellales</taxon>
        <taxon>Ceratobasidiaceae</taxon>
        <taxon>Rhizoctonia</taxon>
    </lineage>
</organism>
<dbReference type="Pfam" id="PF00078">
    <property type="entry name" value="RVT_1"/>
    <property type="match status" value="1"/>
</dbReference>
<dbReference type="InterPro" id="IPR000477">
    <property type="entry name" value="RT_dom"/>
</dbReference>